<dbReference type="GO" id="GO:0003723">
    <property type="term" value="F:RNA binding"/>
    <property type="evidence" value="ECO:0007669"/>
    <property type="project" value="InterPro"/>
</dbReference>
<dbReference type="Pfam" id="PF20750">
    <property type="entry name" value="PAP_NTPase"/>
    <property type="match status" value="1"/>
</dbReference>
<dbReference type="GO" id="GO:1990817">
    <property type="term" value="F:poly(A) RNA polymerase activity"/>
    <property type="evidence" value="ECO:0007669"/>
    <property type="project" value="UniProtKB-EC"/>
</dbReference>
<comment type="similarity">
    <text evidence="4">Belongs to the poly(A) polymerase family.</text>
</comment>
<evidence type="ECO:0000313" key="18">
    <source>
        <dbReference type="Proteomes" id="UP000737018"/>
    </source>
</evidence>
<dbReference type="InterPro" id="IPR007012">
    <property type="entry name" value="PolA_pol_cen_dom"/>
</dbReference>
<sequence length="610" mass="69219">MCSRWWYRSAFRWPEFSLPMPISSIFRWPGINLSYFTTGWSIGSFSFRQEFLTSYAKLVGNAFHNQNGVVFVNRIPLPLPFPQPFVLINHRGGGEVLVPYNPPLLTPLGISVLKAQMDEHRSVSLLQFMVNEGLVPSPEEEEKRRNVIVKLKQIVLAWIKKVASQRRLPKQQIAVTSGTILTYGSYGLGVHGSDSDIDALCIGPFFATMADDFFIVLCNMLKGRPEVSEIHCVKDAKVPLMRFKFDGISIDLPFAQLKVLSVPENVDVLNPFFLSNIDETSLKSLSGVRANKRILQLVPNIENFQSMLRCVKLWAKRRGVYGNVLGFLGGVHLAILVAFVCQGNPNASLNALIMNFFETFAHWHWPTPVILQDGLPAPRDAMETRSLMPIRLPCSPYEYCHSNITRSTFYKIRTEFLQGYSMTRDLLKPDFDWGSIFEPYPYSKKHSRFLKIYLSASEQDELGDWVGWVKSRFRSLIVKLEEIQGTCDPNPTEYVDMNVTEPNVVFYWGLNPCKRNFTDAVSVKEDFMTNINNGYQGSPGRMELSVVLTSELPKNVLADGTGSGKRTKACWKILDYYNQHRIPIYSQHLPHYFVGYVSTNGEPVYPSAGG</sequence>
<feature type="domain" description="Poly(A) polymerase nucleotidyltransferase" evidence="16">
    <location>
        <begin position="117"/>
        <end position="298"/>
    </location>
</feature>
<evidence type="ECO:0000256" key="9">
    <source>
        <dbReference type="ARBA" id="ARBA00022723"/>
    </source>
</evidence>
<keyword evidence="14" id="KW-0812">Transmembrane</keyword>
<evidence type="ECO:0000256" key="12">
    <source>
        <dbReference type="ARBA" id="ARBA00022842"/>
    </source>
</evidence>
<feature type="transmembrane region" description="Helical" evidence="14">
    <location>
        <begin position="320"/>
        <end position="340"/>
    </location>
</feature>
<dbReference type="GO" id="GO:0031123">
    <property type="term" value="P:RNA 3'-end processing"/>
    <property type="evidence" value="ECO:0007669"/>
    <property type="project" value="InterPro"/>
</dbReference>
<dbReference type="GO" id="GO:0005524">
    <property type="term" value="F:ATP binding"/>
    <property type="evidence" value="ECO:0007669"/>
    <property type="project" value="UniProtKB-KW"/>
</dbReference>
<evidence type="ECO:0000313" key="17">
    <source>
        <dbReference type="EMBL" id="KAF3968092.1"/>
    </source>
</evidence>
<dbReference type="InterPro" id="IPR011068">
    <property type="entry name" value="NuclTrfase_I-like_C"/>
</dbReference>
<evidence type="ECO:0000256" key="5">
    <source>
        <dbReference type="ARBA" id="ARBA00012388"/>
    </source>
</evidence>
<keyword evidence="10" id="KW-0547">Nucleotide-binding</keyword>
<keyword evidence="8" id="KW-0548">Nucleotidyltransferase</keyword>
<dbReference type="InterPro" id="IPR048840">
    <property type="entry name" value="PolA_pol_NTPase"/>
</dbReference>
<organism evidence="17 18">
    <name type="scientific">Castanea mollissima</name>
    <name type="common">Chinese chestnut</name>
    <dbReference type="NCBI Taxonomy" id="60419"/>
    <lineage>
        <taxon>Eukaryota</taxon>
        <taxon>Viridiplantae</taxon>
        <taxon>Streptophyta</taxon>
        <taxon>Embryophyta</taxon>
        <taxon>Tracheophyta</taxon>
        <taxon>Spermatophyta</taxon>
        <taxon>Magnoliopsida</taxon>
        <taxon>eudicotyledons</taxon>
        <taxon>Gunneridae</taxon>
        <taxon>Pentapetalae</taxon>
        <taxon>rosids</taxon>
        <taxon>fabids</taxon>
        <taxon>Fagales</taxon>
        <taxon>Fagaceae</taxon>
        <taxon>Castanea</taxon>
    </lineage>
</organism>
<comment type="cofactor">
    <cofactor evidence="2">
        <name>Mg(2+)</name>
        <dbReference type="ChEBI" id="CHEBI:18420"/>
    </cofactor>
</comment>
<evidence type="ECO:0000256" key="14">
    <source>
        <dbReference type="SAM" id="Phobius"/>
    </source>
</evidence>
<dbReference type="EC" id="2.7.7.19" evidence="5"/>
<dbReference type="PANTHER" id="PTHR10682">
    <property type="entry name" value="POLY A POLYMERASE"/>
    <property type="match status" value="1"/>
</dbReference>
<accession>A0A8J4R9B7</accession>
<keyword evidence="6" id="KW-0507">mRNA processing</keyword>
<dbReference type="FunFam" id="3.30.460.10:FF:000002">
    <property type="entry name" value="Poly(A) polymerase alpha, putative"/>
    <property type="match status" value="1"/>
</dbReference>
<dbReference type="AlphaFoldDB" id="A0A8J4R9B7"/>
<gene>
    <name evidence="17" type="ORF">CMV_007976</name>
</gene>
<dbReference type="Gene3D" id="1.10.1410.10">
    <property type="match status" value="1"/>
</dbReference>
<dbReference type="PANTHER" id="PTHR10682:SF33">
    <property type="entry name" value="NUCLEAR POLY(A) POLYMERASE 3"/>
    <property type="match status" value="1"/>
</dbReference>
<dbReference type="Proteomes" id="UP000737018">
    <property type="component" value="Unassembled WGS sequence"/>
</dbReference>
<evidence type="ECO:0000259" key="16">
    <source>
        <dbReference type="Pfam" id="PF20750"/>
    </source>
</evidence>
<dbReference type="CDD" id="cd05402">
    <property type="entry name" value="NT_PAP_TUTase"/>
    <property type="match status" value="1"/>
</dbReference>
<dbReference type="InterPro" id="IPR043519">
    <property type="entry name" value="NT_sf"/>
</dbReference>
<dbReference type="GO" id="GO:0046872">
    <property type="term" value="F:metal ion binding"/>
    <property type="evidence" value="ECO:0007669"/>
    <property type="project" value="UniProtKB-KW"/>
</dbReference>
<evidence type="ECO:0000256" key="10">
    <source>
        <dbReference type="ARBA" id="ARBA00022741"/>
    </source>
</evidence>
<dbReference type="Gene3D" id="3.30.460.10">
    <property type="entry name" value="Beta Polymerase, domain 2"/>
    <property type="match status" value="1"/>
</dbReference>
<comment type="subcellular location">
    <subcellularLocation>
        <location evidence="3">Nucleus</location>
    </subcellularLocation>
</comment>
<keyword evidence="12" id="KW-0460">Magnesium</keyword>
<keyword evidence="9" id="KW-0479">Metal-binding</keyword>
<dbReference type="SUPFAM" id="SSF55003">
    <property type="entry name" value="PAP/Archaeal CCA-adding enzyme, C-terminal domain"/>
    <property type="match status" value="1"/>
</dbReference>
<evidence type="ECO:0000256" key="6">
    <source>
        <dbReference type="ARBA" id="ARBA00022664"/>
    </source>
</evidence>
<dbReference type="SUPFAM" id="SSF81631">
    <property type="entry name" value="PAP/OAS1 substrate-binding domain"/>
    <property type="match status" value="1"/>
</dbReference>
<reference evidence="17" key="1">
    <citation type="submission" date="2020-03" db="EMBL/GenBank/DDBJ databases">
        <title>Castanea mollissima Vanexum genome sequencing.</title>
        <authorList>
            <person name="Staton M."/>
        </authorList>
    </citation>
    <scope>NUCLEOTIDE SEQUENCE</scope>
    <source>
        <tissue evidence="17">Leaf</tissue>
    </source>
</reference>
<dbReference type="OrthoDB" id="412748at2759"/>
<dbReference type="EMBL" id="JRKL02000812">
    <property type="protein sequence ID" value="KAF3968092.1"/>
    <property type="molecule type" value="Genomic_DNA"/>
</dbReference>
<evidence type="ECO:0000256" key="3">
    <source>
        <dbReference type="ARBA" id="ARBA00004123"/>
    </source>
</evidence>
<evidence type="ECO:0000256" key="11">
    <source>
        <dbReference type="ARBA" id="ARBA00022840"/>
    </source>
</evidence>
<protein>
    <recommendedName>
        <fullName evidence="5">polynucleotide adenylyltransferase</fullName>
        <ecNumber evidence="5">2.7.7.19</ecNumber>
    </recommendedName>
</protein>
<dbReference type="SUPFAM" id="SSF81301">
    <property type="entry name" value="Nucleotidyltransferase"/>
    <property type="match status" value="1"/>
</dbReference>
<evidence type="ECO:0000256" key="7">
    <source>
        <dbReference type="ARBA" id="ARBA00022679"/>
    </source>
</evidence>
<evidence type="ECO:0000256" key="4">
    <source>
        <dbReference type="ARBA" id="ARBA00010912"/>
    </source>
</evidence>
<feature type="domain" description="Poly(A) polymerase central" evidence="15">
    <location>
        <begin position="303"/>
        <end position="438"/>
    </location>
</feature>
<dbReference type="GO" id="GO:0006397">
    <property type="term" value="P:mRNA processing"/>
    <property type="evidence" value="ECO:0007669"/>
    <property type="project" value="UniProtKB-KW"/>
</dbReference>
<evidence type="ECO:0000256" key="2">
    <source>
        <dbReference type="ARBA" id="ARBA00001946"/>
    </source>
</evidence>
<comment type="cofactor">
    <cofactor evidence="1">
        <name>Mn(2+)</name>
        <dbReference type="ChEBI" id="CHEBI:29035"/>
    </cofactor>
</comment>
<comment type="caution">
    <text evidence="17">The sequence shown here is derived from an EMBL/GenBank/DDBJ whole genome shotgun (WGS) entry which is preliminary data.</text>
</comment>
<keyword evidence="13" id="KW-0539">Nucleus</keyword>
<keyword evidence="11" id="KW-0067">ATP-binding</keyword>
<name>A0A8J4R9B7_9ROSI</name>
<keyword evidence="18" id="KW-1185">Reference proteome</keyword>
<evidence type="ECO:0000256" key="1">
    <source>
        <dbReference type="ARBA" id="ARBA00001936"/>
    </source>
</evidence>
<evidence type="ECO:0000256" key="13">
    <source>
        <dbReference type="ARBA" id="ARBA00023242"/>
    </source>
</evidence>
<keyword evidence="14" id="KW-0472">Membrane</keyword>
<proteinExistence type="inferred from homology"/>
<dbReference type="Gene3D" id="3.30.70.590">
    <property type="entry name" value="Poly(A) polymerase predicted RNA binding domain"/>
    <property type="match status" value="1"/>
</dbReference>
<dbReference type="FunFam" id="1.10.1410.10:FF:000001">
    <property type="entry name" value="Putative poly(A) polymerase gamma"/>
    <property type="match status" value="1"/>
</dbReference>
<dbReference type="GO" id="GO:0005634">
    <property type="term" value="C:nucleus"/>
    <property type="evidence" value="ECO:0007669"/>
    <property type="project" value="UniProtKB-SubCell"/>
</dbReference>
<dbReference type="Pfam" id="PF04928">
    <property type="entry name" value="PAP_central"/>
    <property type="match status" value="1"/>
</dbReference>
<dbReference type="FunFam" id="3.30.70.590:FF:000005">
    <property type="entry name" value="Nuclear poly(A) polymerase 3"/>
    <property type="match status" value="1"/>
</dbReference>
<evidence type="ECO:0000256" key="8">
    <source>
        <dbReference type="ARBA" id="ARBA00022695"/>
    </source>
</evidence>
<keyword evidence="14" id="KW-1133">Transmembrane helix</keyword>
<keyword evidence="7" id="KW-0808">Transferase</keyword>
<evidence type="ECO:0000259" key="15">
    <source>
        <dbReference type="Pfam" id="PF04928"/>
    </source>
</evidence>